<dbReference type="RefSeq" id="WP_265896321.1">
    <property type="nucleotide sequence ID" value="NZ_JAPIVE010000002.1"/>
</dbReference>
<reference evidence="5" key="1">
    <citation type="submission" date="2022-11" db="EMBL/GenBank/DDBJ databases">
        <title>Larsenimonas rhizosphaerae sp. nov., isolated from a tidal mudflat.</title>
        <authorList>
            <person name="Lee S.D."/>
            <person name="Kim I.S."/>
        </authorList>
    </citation>
    <scope>NUCLEOTIDE SEQUENCE</scope>
    <source>
        <strain evidence="5">GH2-1</strain>
    </source>
</reference>
<dbReference type="InterPro" id="IPR013105">
    <property type="entry name" value="TPR_2"/>
</dbReference>
<dbReference type="InterPro" id="IPR019734">
    <property type="entry name" value="TPR_rpt"/>
</dbReference>
<accession>A0AA41ZHA8</accession>
<dbReference type="InterPro" id="IPR011990">
    <property type="entry name" value="TPR-like_helical_dom_sf"/>
</dbReference>
<name>A0AA41ZHA8_9GAMM</name>
<evidence type="ECO:0000256" key="2">
    <source>
        <dbReference type="ARBA" id="ARBA00022803"/>
    </source>
</evidence>
<organism evidence="5 6">
    <name type="scientific">Larsenimonas rhizosphaerae</name>
    <dbReference type="NCBI Taxonomy" id="2944682"/>
    <lineage>
        <taxon>Bacteria</taxon>
        <taxon>Pseudomonadati</taxon>
        <taxon>Pseudomonadota</taxon>
        <taxon>Gammaproteobacteria</taxon>
        <taxon>Oceanospirillales</taxon>
        <taxon>Halomonadaceae</taxon>
        <taxon>Larsenimonas</taxon>
    </lineage>
</organism>
<keyword evidence="2 3" id="KW-0802">TPR repeat</keyword>
<keyword evidence="4" id="KW-0732">Signal</keyword>
<dbReference type="Pfam" id="PF07719">
    <property type="entry name" value="TPR_2"/>
    <property type="match status" value="1"/>
</dbReference>
<dbReference type="PROSITE" id="PS51257">
    <property type="entry name" value="PROKAR_LIPOPROTEIN"/>
    <property type="match status" value="1"/>
</dbReference>
<evidence type="ECO:0000313" key="5">
    <source>
        <dbReference type="EMBL" id="MCX2524560.1"/>
    </source>
</evidence>
<dbReference type="PROSITE" id="PS50005">
    <property type="entry name" value="TPR"/>
    <property type="match status" value="2"/>
</dbReference>
<dbReference type="PANTHER" id="PTHR44858:SF1">
    <property type="entry name" value="UDP-N-ACETYLGLUCOSAMINE--PEPTIDE N-ACETYLGLUCOSAMINYLTRANSFERASE SPINDLY-RELATED"/>
    <property type="match status" value="1"/>
</dbReference>
<dbReference type="InterPro" id="IPR050498">
    <property type="entry name" value="Ycf3"/>
</dbReference>
<feature type="chain" id="PRO_5041336849" evidence="4">
    <location>
        <begin position="32"/>
        <end position="240"/>
    </location>
</feature>
<dbReference type="Gene3D" id="1.25.40.10">
    <property type="entry name" value="Tetratricopeptide repeat domain"/>
    <property type="match status" value="1"/>
</dbReference>
<dbReference type="Proteomes" id="UP001165678">
    <property type="component" value="Unassembled WGS sequence"/>
</dbReference>
<feature type="repeat" description="TPR" evidence="3">
    <location>
        <begin position="40"/>
        <end position="73"/>
    </location>
</feature>
<evidence type="ECO:0000256" key="1">
    <source>
        <dbReference type="ARBA" id="ARBA00022737"/>
    </source>
</evidence>
<protein>
    <submittedName>
        <fullName evidence="5">Tetratricopeptide repeat protein</fullName>
    </submittedName>
</protein>
<dbReference type="AlphaFoldDB" id="A0AA41ZHA8"/>
<feature type="signal peptide" evidence="4">
    <location>
        <begin position="1"/>
        <end position="31"/>
    </location>
</feature>
<dbReference type="SUPFAM" id="SSF48452">
    <property type="entry name" value="TPR-like"/>
    <property type="match status" value="1"/>
</dbReference>
<keyword evidence="6" id="KW-1185">Reference proteome</keyword>
<keyword evidence="1" id="KW-0677">Repeat</keyword>
<dbReference type="Pfam" id="PF13432">
    <property type="entry name" value="TPR_16"/>
    <property type="match status" value="1"/>
</dbReference>
<evidence type="ECO:0000256" key="4">
    <source>
        <dbReference type="SAM" id="SignalP"/>
    </source>
</evidence>
<sequence length="240" mass="26550">MIRHRRLLTRLMITAVSAVLLIGCAHQGALTQESTSEAAAGAYTDLGLAYLKRGDVSRARQALTHAIALSPTDANALQGMALLSQRQGDSALAEQYYRQTLAEAPSMTQARNNYATFLFRQQRYSEACDQLERASADTEYARRAQLYANLGQCRLATGQLDQAATSLDRARTLDPRYARTYLLEARLAQRLDNRAAAQQAVRQYQRLAGVDQESQSLLDELQGKRLQTVSPQTPVPAPHK</sequence>
<dbReference type="EMBL" id="JAPIVE010000002">
    <property type="protein sequence ID" value="MCX2524560.1"/>
    <property type="molecule type" value="Genomic_DNA"/>
</dbReference>
<feature type="repeat" description="TPR" evidence="3">
    <location>
        <begin position="144"/>
        <end position="177"/>
    </location>
</feature>
<comment type="caution">
    <text evidence="5">The sequence shown here is derived from an EMBL/GenBank/DDBJ whole genome shotgun (WGS) entry which is preliminary data.</text>
</comment>
<dbReference type="SMART" id="SM00028">
    <property type="entry name" value="TPR"/>
    <property type="match status" value="3"/>
</dbReference>
<evidence type="ECO:0000313" key="6">
    <source>
        <dbReference type="Proteomes" id="UP001165678"/>
    </source>
</evidence>
<proteinExistence type="predicted"/>
<dbReference type="PROSITE" id="PS50293">
    <property type="entry name" value="TPR_REGION"/>
    <property type="match status" value="1"/>
</dbReference>
<evidence type="ECO:0000256" key="3">
    <source>
        <dbReference type="PROSITE-ProRule" id="PRU00339"/>
    </source>
</evidence>
<dbReference type="Pfam" id="PF13181">
    <property type="entry name" value="TPR_8"/>
    <property type="match status" value="1"/>
</dbReference>
<dbReference type="PANTHER" id="PTHR44858">
    <property type="entry name" value="TETRATRICOPEPTIDE REPEAT PROTEIN 6"/>
    <property type="match status" value="1"/>
</dbReference>
<gene>
    <name evidence="5" type="ORF">OQ287_09915</name>
</gene>